<feature type="region of interest" description="Disordered" evidence="1">
    <location>
        <begin position="154"/>
        <end position="194"/>
    </location>
</feature>
<keyword evidence="3" id="KW-1185">Reference proteome</keyword>
<accession>A0ABT0J0D2</accession>
<evidence type="ECO:0000313" key="3">
    <source>
        <dbReference type="Proteomes" id="UP001651050"/>
    </source>
</evidence>
<gene>
    <name evidence="2" type="ORF">M1843_04095</name>
</gene>
<reference evidence="2 3" key="1">
    <citation type="submission" date="2022-02" db="EMBL/GenBank/DDBJ databases">
        <title>The car tank lid bacteriome: a reservoir of bacteria with potential in bioremediation of fuel.</title>
        <authorList>
            <person name="Vidal-Verdu A."/>
            <person name="Gomez-Martinez D."/>
            <person name="Latorre-Perez A."/>
            <person name="Pereto J."/>
            <person name="Porcar M."/>
        </authorList>
    </citation>
    <scope>NUCLEOTIDE SEQUENCE [LARGE SCALE GENOMIC DNA]</scope>
    <source>
        <strain evidence="2 3">4D.3</strain>
    </source>
</reference>
<evidence type="ECO:0000313" key="2">
    <source>
        <dbReference type="EMBL" id="MCK9792929.1"/>
    </source>
</evidence>
<dbReference type="Proteomes" id="UP001651050">
    <property type="component" value="Unassembled WGS sequence"/>
</dbReference>
<proteinExistence type="predicted"/>
<evidence type="ECO:0000256" key="1">
    <source>
        <dbReference type="SAM" id="MobiDB-lite"/>
    </source>
</evidence>
<feature type="compositionally biased region" description="Acidic residues" evidence="1">
    <location>
        <begin position="163"/>
        <end position="194"/>
    </location>
</feature>
<sequence length="194" mass="19213">MSGVWRRPTSLAAAGALSLAAGLGAGFASGLVTGPAVSATAGLPSGPPDECAVVQAAWSRSASLQIGMSVDEPDTLRRGFLGARDALAEVRPPDAVLDDWQTVTTYVGTVADTIEEADQGEVASAVASALAELDTGAMTAASDRVTTFLKAGCSTDPVATEGAPEDASDGADEEAGEESGEDTGEGAAEDEPAG</sequence>
<name>A0ABT0J0D2_9MICO</name>
<dbReference type="RefSeq" id="WP_416342771.1">
    <property type="nucleotide sequence ID" value="NZ_JALQCY010000001.1"/>
</dbReference>
<comment type="caution">
    <text evidence="2">The sequence shown here is derived from an EMBL/GenBank/DDBJ whole genome shotgun (WGS) entry which is preliminary data.</text>
</comment>
<dbReference type="EMBL" id="JALQCY010000001">
    <property type="protein sequence ID" value="MCK9792929.1"/>
    <property type="molecule type" value="Genomic_DNA"/>
</dbReference>
<organism evidence="2 3">
    <name type="scientific">Isoptericola peretonis</name>
    <dbReference type="NCBI Taxonomy" id="2918523"/>
    <lineage>
        <taxon>Bacteria</taxon>
        <taxon>Bacillati</taxon>
        <taxon>Actinomycetota</taxon>
        <taxon>Actinomycetes</taxon>
        <taxon>Micrococcales</taxon>
        <taxon>Promicromonosporaceae</taxon>
        <taxon>Isoptericola</taxon>
    </lineage>
</organism>
<protein>
    <submittedName>
        <fullName evidence="2">Uncharacterized protein</fullName>
    </submittedName>
</protein>